<evidence type="ECO:0000256" key="1">
    <source>
        <dbReference type="SAM" id="MobiDB-lite"/>
    </source>
</evidence>
<sequence length="47" mass="5295">MHNYFKSLPDPRHPSSTTKKAVTFSRYMKLGQHSVPVFSPSLCIGSE</sequence>
<protein>
    <submittedName>
        <fullName evidence="2">Uncharacterized protein</fullName>
    </submittedName>
</protein>
<feature type="region of interest" description="Disordered" evidence="1">
    <location>
        <begin position="1"/>
        <end position="20"/>
    </location>
</feature>
<dbReference type="AlphaFoldDB" id="A0A2P2PEK7"/>
<reference evidence="2" key="1">
    <citation type="submission" date="2018-02" db="EMBL/GenBank/DDBJ databases">
        <title>Rhizophora mucronata_Transcriptome.</title>
        <authorList>
            <person name="Meera S.P."/>
            <person name="Sreeshan A."/>
            <person name="Augustine A."/>
        </authorList>
    </citation>
    <scope>NUCLEOTIDE SEQUENCE</scope>
    <source>
        <tissue evidence="2">Leaf</tissue>
    </source>
</reference>
<name>A0A2P2PEK7_RHIMU</name>
<proteinExistence type="predicted"/>
<organism evidence="2">
    <name type="scientific">Rhizophora mucronata</name>
    <name type="common">Asiatic mangrove</name>
    <dbReference type="NCBI Taxonomy" id="61149"/>
    <lineage>
        <taxon>Eukaryota</taxon>
        <taxon>Viridiplantae</taxon>
        <taxon>Streptophyta</taxon>
        <taxon>Embryophyta</taxon>
        <taxon>Tracheophyta</taxon>
        <taxon>Spermatophyta</taxon>
        <taxon>Magnoliopsida</taxon>
        <taxon>eudicotyledons</taxon>
        <taxon>Gunneridae</taxon>
        <taxon>Pentapetalae</taxon>
        <taxon>rosids</taxon>
        <taxon>fabids</taxon>
        <taxon>Malpighiales</taxon>
        <taxon>Rhizophoraceae</taxon>
        <taxon>Rhizophora</taxon>
    </lineage>
</organism>
<evidence type="ECO:0000313" key="2">
    <source>
        <dbReference type="EMBL" id="MBX53154.1"/>
    </source>
</evidence>
<accession>A0A2P2PEK7</accession>
<dbReference type="EMBL" id="GGEC01072670">
    <property type="protein sequence ID" value="MBX53154.1"/>
    <property type="molecule type" value="Transcribed_RNA"/>
</dbReference>